<accession>A0A450Z449</accession>
<dbReference type="GO" id="GO:0016787">
    <property type="term" value="F:hydrolase activity"/>
    <property type="evidence" value="ECO:0007669"/>
    <property type="project" value="UniProtKB-KW"/>
</dbReference>
<dbReference type="AlphaFoldDB" id="A0A450Z449"/>
<name>A0A450Z449_9GAMM</name>
<gene>
    <name evidence="6" type="ORF">BECKTC1821D_GA0114238_10625</name>
</gene>
<evidence type="ECO:0000256" key="1">
    <source>
        <dbReference type="ARBA" id="ARBA00022723"/>
    </source>
</evidence>
<dbReference type="InterPro" id="IPR004843">
    <property type="entry name" value="Calcineurin-like_PHP"/>
</dbReference>
<reference evidence="6" key="1">
    <citation type="submission" date="2019-02" db="EMBL/GenBank/DDBJ databases">
        <authorList>
            <person name="Gruber-Vodicka R. H."/>
            <person name="Seah K. B. B."/>
        </authorList>
    </citation>
    <scope>NUCLEOTIDE SEQUENCE</scope>
    <source>
        <strain evidence="6">BECK_BZ123</strain>
    </source>
</reference>
<evidence type="ECO:0000259" key="5">
    <source>
        <dbReference type="Pfam" id="PF00149"/>
    </source>
</evidence>
<proteinExistence type="inferred from homology"/>
<feature type="domain" description="Calcineurin-like phosphoesterase" evidence="5">
    <location>
        <begin position="3"/>
        <end position="207"/>
    </location>
</feature>
<keyword evidence="2" id="KW-0378">Hydrolase</keyword>
<organism evidence="6">
    <name type="scientific">Candidatus Kentrum sp. TC</name>
    <dbReference type="NCBI Taxonomy" id="2126339"/>
    <lineage>
        <taxon>Bacteria</taxon>
        <taxon>Pseudomonadati</taxon>
        <taxon>Pseudomonadota</taxon>
        <taxon>Gammaproteobacteria</taxon>
        <taxon>Candidatus Kentrum</taxon>
    </lineage>
</organism>
<dbReference type="PANTHER" id="PTHR42988:SF2">
    <property type="entry name" value="CYCLIC NUCLEOTIDE PHOSPHODIESTERASE CBUA0032-RELATED"/>
    <property type="match status" value="1"/>
</dbReference>
<protein>
    <submittedName>
        <fullName evidence="6">Calcineurin-like phosphoesterase</fullName>
    </submittedName>
</protein>
<dbReference type="InterPro" id="IPR050884">
    <property type="entry name" value="CNP_phosphodiesterase-III"/>
</dbReference>
<evidence type="ECO:0000256" key="4">
    <source>
        <dbReference type="ARBA" id="ARBA00025742"/>
    </source>
</evidence>
<evidence type="ECO:0000313" key="6">
    <source>
        <dbReference type="EMBL" id="VFK48567.1"/>
    </source>
</evidence>
<keyword evidence="1" id="KW-0479">Metal-binding</keyword>
<dbReference type="InterPro" id="IPR029052">
    <property type="entry name" value="Metallo-depent_PP-like"/>
</dbReference>
<dbReference type="SUPFAM" id="SSF56300">
    <property type="entry name" value="Metallo-dependent phosphatases"/>
    <property type="match status" value="1"/>
</dbReference>
<dbReference type="GO" id="GO:0046872">
    <property type="term" value="F:metal ion binding"/>
    <property type="evidence" value="ECO:0007669"/>
    <property type="project" value="UniProtKB-KW"/>
</dbReference>
<keyword evidence="3" id="KW-0408">Iron</keyword>
<sequence>MKKIIHLSDTHIGYKSLSKRMGDIVTRIIFHKRNADDYVIVHTGDIVEDATEAGSYDEALVHFNRLKETGFEILCVPGNHDLGTGIWGSRKYVKRFKKKFLGPGNVKYPIKTIIDDIAFLGLDSMAEELNWYDRLSAEGELGKKQRRRLSRLLEDDRGVKEAKHRVVYLHHHPFHPKPFHHLKDSKKLGRILQKHDISALLFGHNHDGRVWNGEWGIPRIYDGGTSTGKKGDPNPHRVIDLSKEPIYDYDAEF</sequence>
<dbReference type="PANTHER" id="PTHR42988">
    <property type="entry name" value="PHOSPHOHYDROLASE"/>
    <property type="match status" value="1"/>
</dbReference>
<evidence type="ECO:0000256" key="2">
    <source>
        <dbReference type="ARBA" id="ARBA00022801"/>
    </source>
</evidence>
<dbReference type="EMBL" id="CAADFS010000062">
    <property type="protein sequence ID" value="VFK48567.1"/>
    <property type="molecule type" value="Genomic_DNA"/>
</dbReference>
<dbReference type="Gene3D" id="3.60.21.10">
    <property type="match status" value="1"/>
</dbReference>
<comment type="similarity">
    <text evidence="4">Belongs to the cyclic nucleotide phosphodiesterase class-III family.</text>
</comment>
<dbReference type="Pfam" id="PF00149">
    <property type="entry name" value="Metallophos"/>
    <property type="match status" value="1"/>
</dbReference>
<evidence type="ECO:0000256" key="3">
    <source>
        <dbReference type="ARBA" id="ARBA00023004"/>
    </source>
</evidence>